<dbReference type="InterPro" id="IPR025705">
    <property type="entry name" value="Beta_hexosaminidase_sua/sub"/>
</dbReference>
<evidence type="ECO:0000256" key="6">
    <source>
        <dbReference type="ARBA" id="ARBA00030512"/>
    </source>
</evidence>
<comment type="similarity">
    <text evidence="2">Belongs to the glycosyl hydrolase 20 family.</text>
</comment>
<protein>
    <recommendedName>
        <fullName evidence="3">beta-N-acetylhexosaminidase</fullName>
        <ecNumber evidence="3">3.2.1.52</ecNumber>
    </recommendedName>
    <alternativeName>
        <fullName evidence="6">Beta-N-acetylhexosaminidase</fullName>
    </alternativeName>
    <alternativeName>
        <fullName evidence="7">N-acetyl-beta-glucosaminidase</fullName>
    </alternativeName>
</protein>
<dbReference type="InterPro" id="IPR029018">
    <property type="entry name" value="Hex-like_dom2"/>
</dbReference>
<dbReference type="Gene3D" id="2.60.40.10">
    <property type="entry name" value="Immunoglobulins"/>
    <property type="match status" value="1"/>
</dbReference>
<dbReference type="PANTHER" id="PTHR22600:SF57">
    <property type="entry name" value="BETA-N-ACETYLHEXOSAMINIDASE"/>
    <property type="match status" value="1"/>
</dbReference>
<sequence length="863" mass="93956">MTFAHSVSLSTLALALSLTAGCASLLPPPVAPPVLPTVAPPLPSLDQATLDRLGDRLGYRWEIADNRQTCDKAACFLSVLTLTLPEGSDLPGGWTLYVSYVAGLVRYESEIFDLKQVNGDLYALTPKPGVTLKGGASHTVRIWGQGHFYARGLVMPNAYVAASGLTARTVAATKVVIDPESGLETLPFVAPMTDEAKLGTQSPTDRTQWLTPQRAYERNASRNVALTRPAVVILPTPARVTLQKGAPLDLSKGFDLRLKGLSRDALIPALEALKRAGAGEGRGPVLSVTIDPKLRPEAYRLTVGKSVSIRAGSTTGANHALRSLTQQTAFDGAQVRRMTIEDAPRLPFRGLHIDVARNFHSKAFVLETLEQMAAYKLNRLHLHLGDDEAWRLEIDGLPELTQVGAYRCHDPAEETCLLPQLGAGPERDTPVNGYFSKADYIDILKAAQARGIEVIPSFDMPGHSRAAIKSMEVRYRRLMAAGDAAGAAQYRLVEPEDTTAYRSIQHYNDNTLNVCLPATYAFIDKVIDETMKLHQAAGVPLKRYHIGADETAGAWTQSPACQAFMAQNGLKASQLTPYFIERVSAYLAEKGIETAGWSDGMGHTDAARMPKIVQSNIWSSTLGTAATEAHDQANRGWEVVLSVPDITYFDMPPAPDPDEIAYDWASRDTDIYKIFSFQPENLPANASLLTDIRGQGTTVADKTPYAPGRGLTGLQGQLWSEVVRTDDAAEYRLFPRLLPLAERAWHRAGWEAPYKAGESYTYGDGKVDPKAVLGEWQGFRDRLGVHLRLLDQADIAYRLAPPGAKIEGGQLFANAEIAATPIEYRLAGGEWTPYTGPVAVSGPVELRVTSPDGRRKSRMVRVE</sequence>
<dbReference type="PANTHER" id="PTHR22600">
    <property type="entry name" value="BETA-HEXOSAMINIDASE"/>
    <property type="match status" value="1"/>
</dbReference>
<proteinExistence type="inferred from homology"/>
<dbReference type="InterPro" id="IPR015882">
    <property type="entry name" value="HEX_bac_N"/>
</dbReference>
<dbReference type="SUPFAM" id="SSF55545">
    <property type="entry name" value="beta-N-acetylhexosaminidase-like domain"/>
    <property type="match status" value="1"/>
</dbReference>
<dbReference type="CDD" id="cd02847">
    <property type="entry name" value="E_set_Chitobiase_C"/>
    <property type="match status" value="1"/>
</dbReference>
<evidence type="ECO:0000256" key="4">
    <source>
        <dbReference type="ARBA" id="ARBA00022801"/>
    </source>
</evidence>
<evidence type="ECO:0000256" key="5">
    <source>
        <dbReference type="ARBA" id="ARBA00023295"/>
    </source>
</evidence>
<dbReference type="EC" id="3.2.1.52" evidence="3"/>
<dbReference type="PRINTS" id="PR00738">
    <property type="entry name" value="GLHYDRLASE20"/>
</dbReference>
<comment type="catalytic activity">
    <reaction evidence="1">
        <text>Hydrolysis of terminal non-reducing N-acetyl-D-hexosamine residues in N-acetyl-beta-D-hexosaminides.</text>
        <dbReference type="EC" id="3.2.1.52"/>
    </reaction>
</comment>
<dbReference type="InterPro" id="IPR013783">
    <property type="entry name" value="Ig-like_fold"/>
</dbReference>
<dbReference type="Gene3D" id="3.30.379.10">
    <property type="entry name" value="Chitobiase/beta-hexosaminidase domain 2-like"/>
    <property type="match status" value="1"/>
</dbReference>
<dbReference type="Pfam" id="PF03173">
    <property type="entry name" value="CHB_HEX"/>
    <property type="match status" value="1"/>
</dbReference>
<keyword evidence="5" id="KW-0326">Glycosidase</keyword>
<evidence type="ECO:0000313" key="10">
    <source>
        <dbReference type="EMBL" id="MDC7695763.1"/>
    </source>
</evidence>
<name>A0ABT5IHU4_9CAUL</name>
<dbReference type="Pfam" id="PF00728">
    <property type="entry name" value="Glyco_hydro_20"/>
    <property type="match status" value="1"/>
</dbReference>
<evidence type="ECO:0000259" key="9">
    <source>
        <dbReference type="SMART" id="SM01081"/>
    </source>
</evidence>
<dbReference type="InterPro" id="IPR012291">
    <property type="entry name" value="CBM2_carb-bd_dom_sf"/>
</dbReference>
<feature type="domain" description="Chitobiase/beta-hexosaminidases N-terminal" evidence="9">
    <location>
        <begin position="55"/>
        <end position="214"/>
    </location>
</feature>
<keyword evidence="8" id="KW-0732">Signal</keyword>
<keyword evidence="4" id="KW-0378">Hydrolase</keyword>
<reference evidence="10 11" key="1">
    <citation type="submission" date="2023-01" db="EMBL/GenBank/DDBJ databases">
        <title>Novel species of the genus Asticcacaulis isolated from rivers.</title>
        <authorList>
            <person name="Lu H."/>
        </authorList>
    </citation>
    <scope>NUCLEOTIDE SEQUENCE [LARGE SCALE GENOMIC DNA]</scope>
    <source>
        <strain evidence="10 11">DXS10W</strain>
    </source>
</reference>
<dbReference type="InterPro" id="IPR017853">
    <property type="entry name" value="GH"/>
</dbReference>
<dbReference type="SMART" id="SM01081">
    <property type="entry name" value="CHB_HEX"/>
    <property type="match status" value="1"/>
</dbReference>
<dbReference type="EMBL" id="JAQQKW010000011">
    <property type="protein sequence ID" value="MDC7695763.1"/>
    <property type="molecule type" value="Genomic_DNA"/>
</dbReference>
<feature type="chain" id="PRO_5045330677" description="beta-N-acetylhexosaminidase" evidence="8">
    <location>
        <begin position="23"/>
        <end position="863"/>
    </location>
</feature>
<evidence type="ECO:0000256" key="8">
    <source>
        <dbReference type="SAM" id="SignalP"/>
    </source>
</evidence>
<dbReference type="Gene3D" id="2.60.40.290">
    <property type="match status" value="1"/>
</dbReference>
<evidence type="ECO:0000313" key="11">
    <source>
        <dbReference type="Proteomes" id="UP001216595"/>
    </source>
</evidence>
<gene>
    <name evidence="10" type="ORF">PQU94_15910</name>
</gene>
<dbReference type="SUPFAM" id="SSF81296">
    <property type="entry name" value="E set domains"/>
    <property type="match status" value="1"/>
</dbReference>
<comment type="caution">
    <text evidence="10">The sequence shown here is derived from an EMBL/GenBank/DDBJ whole genome shotgun (WGS) entry which is preliminary data.</text>
</comment>
<evidence type="ECO:0000256" key="2">
    <source>
        <dbReference type="ARBA" id="ARBA00006285"/>
    </source>
</evidence>
<organism evidence="10 11">
    <name type="scientific">Asticcacaulis currens</name>
    <dbReference type="NCBI Taxonomy" id="2984210"/>
    <lineage>
        <taxon>Bacteria</taxon>
        <taxon>Pseudomonadati</taxon>
        <taxon>Pseudomonadota</taxon>
        <taxon>Alphaproteobacteria</taxon>
        <taxon>Caulobacterales</taxon>
        <taxon>Caulobacteraceae</taxon>
        <taxon>Asticcacaulis</taxon>
    </lineage>
</organism>
<dbReference type="InterPro" id="IPR004866">
    <property type="entry name" value="CHB/HEX_N_dom"/>
</dbReference>
<dbReference type="SUPFAM" id="SSF49384">
    <property type="entry name" value="Carbohydrate-binding domain"/>
    <property type="match status" value="1"/>
</dbReference>
<keyword evidence="11" id="KW-1185">Reference proteome</keyword>
<dbReference type="InterPro" id="IPR004867">
    <property type="entry name" value="CHB_C_dom"/>
</dbReference>
<dbReference type="RefSeq" id="WP_272742421.1">
    <property type="nucleotide sequence ID" value="NZ_JAQQKW010000011.1"/>
</dbReference>
<dbReference type="Pfam" id="PF03174">
    <property type="entry name" value="CHB_HEX_C"/>
    <property type="match status" value="1"/>
</dbReference>
<dbReference type="InterPro" id="IPR015883">
    <property type="entry name" value="Glyco_hydro_20_cat"/>
</dbReference>
<evidence type="ECO:0000256" key="1">
    <source>
        <dbReference type="ARBA" id="ARBA00001231"/>
    </source>
</evidence>
<dbReference type="SUPFAM" id="SSF51445">
    <property type="entry name" value="(Trans)glycosidases"/>
    <property type="match status" value="1"/>
</dbReference>
<dbReference type="InterPro" id="IPR014756">
    <property type="entry name" value="Ig_E-set"/>
</dbReference>
<dbReference type="InterPro" id="IPR008965">
    <property type="entry name" value="CBM2/CBM3_carb-bd_dom_sf"/>
</dbReference>
<dbReference type="Pfam" id="PF02838">
    <property type="entry name" value="Glyco_hydro_20b"/>
    <property type="match status" value="1"/>
</dbReference>
<dbReference type="Proteomes" id="UP001216595">
    <property type="component" value="Unassembled WGS sequence"/>
</dbReference>
<dbReference type="Gene3D" id="3.20.20.80">
    <property type="entry name" value="Glycosidases"/>
    <property type="match status" value="1"/>
</dbReference>
<evidence type="ECO:0000256" key="3">
    <source>
        <dbReference type="ARBA" id="ARBA00012663"/>
    </source>
</evidence>
<evidence type="ECO:0000256" key="7">
    <source>
        <dbReference type="ARBA" id="ARBA00033000"/>
    </source>
</evidence>
<accession>A0ABT5IHU4</accession>
<feature type="signal peptide" evidence="8">
    <location>
        <begin position="1"/>
        <end position="22"/>
    </location>
</feature>